<comment type="caution">
    <text evidence="5">The sequence shown here is derived from an EMBL/GenBank/DDBJ whole genome shotgun (WGS) entry which is preliminary data.</text>
</comment>
<evidence type="ECO:0000313" key="5">
    <source>
        <dbReference type="EMBL" id="EKU92501.1"/>
    </source>
</evidence>
<gene>
    <name evidence="5" type="ORF">HMPREF9447_00158</name>
</gene>
<keyword evidence="2" id="KW-0472">Membrane</keyword>
<dbReference type="Proteomes" id="UP000009872">
    <property type="component" value="Unassembled WGS sequence"/>
</dbReference>
<dbReference type="InterPro" id="IPR045957">
    <property type="entry name" value="DUF6377"/>
</dbReference>
<protein>
    <recommendedName>
        <fullName evidence="4">DUF6377 domain-containing protein</fullName>
    </recommendedName>
</protein>
<evidence type="ECO:0000256" key="3">
    <source>
        <dbReference type="SAM" id="SignalP"/>
    </source>
</evidence>
<evidence type="ECO:0000259" key="4">
    <source>
        <dbReference type="Pfam" id="PF19904"/>
    </source>
</evidence>
<keyword evidence="3" id="KW-0732">Signal</keyword>
<dbReference type="eggNOG" id="COG4735">
    <property type="taxonomic scope" value="Bacteria"/>
</dbReference>
<evidence type="ECO:0000256" key="1">
    <source>
        <dbReference type="SAM" id="Coils"/>
    </source>
</evidence>
<dbReference type="EMBL" id="ADLF01000001">
    <property type="protein sequence ID" value="EKU92501.1"/>
    <property type="molecule type" value="Genomic_DNA"/>
</dbReference>
<dbReference type="PATRIC" id="fig|742727.4.peg.161"/>
<keyword evidence="2" id="KW-0812">Transmembrane</keyword>
<feature type="chain" id="PRO_5003926903" description="DUF6377 domain-containing protein" evidence="3">
    <location>
        <begin position="21"/>
        <end position="552"/>
    </location>
</feature>
<feature type="signal peptide" evidence="3">
    <location>
        <begin position="1"/>
        <end position="20"/>
    </location>
</feature>
<reference evidence="5 6" key="1">
    <citation type="submission" date="2012-09" db="EMBL/GenBank/DDBJ databases">
        <title>The Genome Sequence of Bacteroides oleiciplenus YIT 12058.</title>
        <authorList>
            <consortium name="The Broad Institute Genome Sequencing Platform"/>
            <person name="Earl A."/>
            <person name="Ward D."/>
            <person name="Feldgarden M."/>
            <person name="Gevers D."/>
            <person name="Morotomi M."/>
            <person name="Walker B."/>
            <person name="Young S.K."/>
            <person name="Zeng Q."/>
            <person name="Gargeya S."/>
            <person name="Fitzgerald M."/>
            <person name="Haas B."/>
            <person name="Abouelleil A."/>
            <person name="Alvarado L."/>
            <person name="Arachchi H.M."/>
            <person name="Berlin A.M."/>
            <person name="Chapman S.B."/>
            <person name="Goldberg J."/>
            <person name="Griggs A."/>
            <person name="Gujja S."/>
            <person name="Hansen M."/>
            <person name="Howarth C."/>
            <person name="Imamovic A."/>
            <person name="Larimer J."/>
            <person name="McCowen C."/>
            <person name="Montmayeur A."/>
            <person name="Murphy C."/>
            <person name="Neiman D."/>
            <person name="Pearson M."/>
            <person name="Priest M."/>
            <person name="Roberts A."/>
            <person name="Saif S."/>
            <person name="Shea T."/>
            <person name="Sisk P."/>
            <person name="Sykes S."/>
            <person name="Wortman J."/>
            <person name="Nusbaum C."/>
            <person name="Birren B."/>
        </authorList>
    </citation>
    <scope>NUCLEOTIDE SEQUENCE [LARGE SCALE GENOMIC DNA]</scope>
    <source>
        <strain evidence="5 6">YIT 12058</strain>
    </source>
</reference>
<dbReference type="Pfam" id="PF19904">
    <property type="entry name" value="DUF6377"/>
    <property type="match status" value="1"/>
</dbReference>
<sequence length="552" mass="64830">MKKIIIFLYICGVCMCQLHAATNNVVDSLLSQLDQVIQNRPVYIEQKEKKLNDLRKALRQRISDENRFTLLGEYLDEYRSYNTDSSLYISRERYQVALRMKNKEHQDNALMNTAEIMGTAGMYKEAIDLMHNVQINQLPDELHPYYYHIYRTVYGLMADYAVTEREKKLYAEITDKYRDSLLLVNKDNLLVYTLIQSDQYNVRGEFDDAIQLLTDYLAGQIDNVHDVAICAYTLSESYRLKEDTEKEKEYLILSSIADMKSAVREYISLRKLAVLLYQEGDIDRAYSYLKLCMDDAVFCNARLRILEILQIFPFINDAYQQKTDKQQEQMEWALVSISLLSIFLLIAIFYVYKQMKRVAAARHEVVDANKRLKELNEELHRYNLQLKEANHIIAENSYLKEEYIGRYMDQCSVYLEKMDNYRRSLGKIAASGKVDELYKHIKSSKFIDEELKDFYANFDNTFLQLFPTFVEDFNALLADGEQIYPKANERMSTELRIFALIRLGITDSVKIAQFLRYSVTTIYNYRTKVRNKAVGERDLLEQEVMKIGKSKG</sequence>
<evidence type="ECO:0000313" key="6">
    <source>
        <dbReference type="Proteomes" id="UP000009872"/>
    </source>
</evidence>
<name>K9E9I9_9BACE</name>
<feature type="transmembrane region" description="Helical" evidence="2">
    <location>
        <begin position="332"/>
        <end position="352"/>
    </location>
</feature>
<keyword evidence="1" id="KW-0175">Coiled coil</keyword>
<organism evidence="5 6">
    <name type="scientific">Bacteroides oleiciplenus YIT 12058</name>
    <dbReference type="NCBI Taxonomy" id="742727"/>
    <lineage>
        <taxon>Bacteria</taxon>
        <taxon>Pseudomonadati</taxon>
        <taxon>Bacteroidota</taxon>
        <taxon>Bacteroidia</taxon>
        <taxon>Bacteroidales</taxon>
        <taxon>Bacteroidaceae</taxon>
        <taxon>Bacteroides</taxon>
    </lineage>
</organism>
<accession>K9E9I9</accession>
<dbReference type="HOGENOM" id="CLU_037195_0_0_10"/>
<evidence type="ECO:0000256" key="2">
    <source>
        <dbReference type="SAM" id="Phobius"/>
    </source>
</evidence>
<dbReference type="RefSeq" id="WP_009127293.1">
    <property type="nucleotide sequence ID" value="NZ_JH992940.1"/>
</dbReference>
<keyword evidence="2" id="KW-1133">Transmembrane helix</keyword>
<keyword evidence="6" id="KW-1185">Reference proteome</keyword>
<proteinExistence type="predicted"/>
<dbReference type="STRING" id="742727.HMPREF9447_00158"/>
<feature type="domain" description="DUF6377" evidence="4">
    <location>
        <begin position="258"/>
        <end position="512"/>
    </location>
</feature>
<feature type="coiled-coil region" evidence="1">
    <location>
        <begin position="358"/>
        <end position="392"/>
    </location>
</feature>
<dbReference type="AlphaFoldDB" id="K9E9I9"/>